<protein>
    <submittedName>
        <fullName evidence="3">Uncharacterized protein</fullName>
    </submittedName>
</protein>
<sequence length="347" mass="37097">MRQASNENAPNGALPASPGDRLIVPTRHSRLRRLFELACAGAIWAGIAWLLPPQALADRTLFILALAFTAVFSVAYGKAFAALAVALFASLLIASAPPAPSTGLDYYDLVYGKLIDPLILAVCGLFLGEMRDRWRGQFEDAVRLGEFREHQRDVIAGHARELREHVDQLEFHLATTTGRGEPRTLAGFVETVRSGGPVAPALAELDFASLGLSEPLLYWSRDGQWVQAGPGASRALSSAVRARIEKTHGAVFIEQPAMSGGRPAHVIAAAIRHPETKALKGVLVFAEWAPALQPPSARRLAQVIGDEIGETFREAAEPAKATAADPSALRKALDIALASRARSGRAG</sequence>
<evidence type="ECO:0000313" key="4">
    <source>
        <dbReference type="Proteomes" id="UP000264310"/>
    </source>
</evidence>
<dbReference type="EMBL" id="QURL01000004">
    <property type="protein sequence ID" value="RFC63442.1"/>
    <property type="molecule type" value="Genomic_DNA"/>
</dbReference>
<evidence type="ECO:0000256" key="1">
    <source>
        <dbReference type="SAM" id="MobiDB-lite"/>
    </source>
</evidence>
<dbReference type="AlphaFoldDB" id="A0A371X2J7"/>
<gene>
    <name evidence="3" type="ORF">DYI37_10415</name>
</gene>
<evidence type="ECO:0000256" key="2">
    <source>
        <dbReference type="SAM" id="Phobius"/>
    </source>
</evidence>
<dbReference type="Proteomes" id="UP000264310">
    <property type="component" value="Unassembled WGS sequence"/>
</dbReference>
<feature type="transmembrane region" description="Helical" evidence="2">
    <location>
        <begin position="34"/>
        <end position="51"/>
    </location>
</feature>
<feature type="transmembrane region" description="Helical" evidence="2">
    <location>
        <begin position="80"/>
        <end position="97"/>
    </location>
</feature>
<feature type="region of interest" description="Disordered" evidence="1">
    <location>
        <begin position="1"/>
        <end position="20"/>
    </location>
</feature>
<keyword evidence="2" id="KW-1133">Transmembrane helix</keyword>
<dbReference type="RefSeq" id="WP_116683173.1">
    <property type="nucleotide sequence ID" value="NZ_QURL01000004.1"/>
</dbReference>
<reference evidence="3 4" key="1">
    <citation type="submission" date="2018-08" db="EMBL/GenBank/DDBJ databases">
        <title>Fulvimarina sp. 85, whole genome shotgun sequence.</title>
        <authorList>
            <person name="Tuo L."/>
        </authorList>
    </citation>
    <scope>NUCLEOTIDE SEQUENCE [LARGE SCALE GENOMIC DNA]</scope>
    <source>
        <strain evidence="3 4">85</strain>
    </source>
</reference>
<feature type="transmembrane region" description="Helical" evidence="2">
    <location>
        <begin position="57"/>
        <end position="75"/>
    </location>
</feature>
<accession>A0A371X2J7</accession>
<organism evidence="3 4">
    <name type="scientific">Fulvimarina endophytica</name>
    <dbReference type="NCBI Taxonomy" id="2293836"/>
    <lineage>
        <taxon>Bacteria</taxon>
        <taxon>Pseudomonadati</taxon>
        <taxon>Pseudomonadota</taxon>
        <taxon>Alphaproteobacteria</taxon>
        <taxon>Hyphomicrobiales</taxon>
        <taxon>Aurantimonadaceae</taxon>
        <taxon>Fulvimarina</taxon>
    </lineage>
</organism>
<name>A0A371X2J7_9HYPH</name>
<feature type="transmembrane region" description="Helical" evidence="2">
    <location>
        <begin position="109"/>
        <end position="128"/>
    </location>
</feature>
<keyword evidence="4" id="KW-1185">Reference proteome</keyword>
<comment type="caution">
    <text evidence="3">The sequence shown here is derived from an EMBL/GenBank/DDBJ whole genome shotgun (WGS) entry which is preliminary data.</text>
</comment>
<evidence type="ECO:0000313" key="3">
    <source>
        <dbReference type="EMBL" id="RFC63442.1"/>
    </source>
</evidence>
<keyword evidence="2" id="KW-0472">Membrane</keyword>
<proteinExistence type="predicted"/>
<keyword evidence="2" id="KW-0812">Transmembrane</keyword>